<dbReference type="AlphaFoldDB" id="A0A9D5CI49"/>
<evidence type="ECO:0000256" key="2">
    <source>
        <dbReference type="ARBA" id="ARBA00022614"/>
    </source>
</evidence>
<evidence type="ECO:0000256" key="6">
    <source>
        <dbReference type="ARBA" id="ARBA00022840"/>
    </source>
</evidence>
<keyword evidence="13" id="KW-1185">Reference proteome</keyword>
<dbReference type="Gene3D" id="1.10.10.10">
    <property type="entry name" value="Winged helix-like DNA-binding domain superfamily/Winged helix DNA-binding domain"/>
    <property type="match status" value="1"/>
</dbReference>
<dbReference type="InterPro" id="IPR056789">
    <property type="entry name" value="LRR_R13L1-DRL21"/>
</dbReference>
<dbReference type="InterPro" id="IPR041118">
    <property type="entry name" value="Rx_N"/>
</dbReference>
<organism evidence="12 13">
    <name type="scientific">Dioscorea zingiberensis</name>
    <dbReference type="NCBI Taxonomy" id="325984"/>
    <lineage>
        <taxon>Eukaryota</taxon>
        <taxon>Viridiplantae</taxon>
        <taxon>Streptophyta</taxon>
        <taxon>Embryophyta</taxon>
        <taxon>Tracheophyta</taxon>
        <taxon>Spermatophyta</taxon>
        <taxon>Magnoliopsida</taxon>
        <taxon>Liliopsida</taxon>
        <taxon>Dioscoreales</taxon>
        <taxon>Dioscoreaceae</taxon>
        <taxon>Dioscorea</taxon>
    </lineage>
</organism>
<dbReference type="Gene3D" id="3.80.10.10">
    <property type="entry name" value="Ribonuclease Inhibitor"/>
    <property type="match status" value="4"/>
</dbReference>
<dbReference type="Pfam" id="PF18052">
    <property type="entry name" value="Rx_N"/>
    <property type="match status" value="1"/>
</dbReference>
<dbReference type="InterPro" id="IPR038005">
    <property type="entry name" value="RX-like_CC"/>
</dbReference>
<dbReference type="InterPro" id="IPR056845">
    <property type="entry name" value="LRR_Zer-1"/>
</dbReference>
<dbReference type="PANTHER" id="PTHR36766">
    <property type="entry name" value="PLANT BROAD-SPECTRUM MILDEW RESISTANCE PROTEIN RPW8"/>
    <property type="match status" value="1"/>
</dbReference>
<sequence length="1126" mass="128323">MAVEAALVSSLSLIVKLSAPHVLEYLGPLWDGVDDDLQKLRRAMNGIQSIIQNAEERQVEERAVKDWLTELKHAAYDAEDVLDQANTHILVLRRKSELHGRLTSKVRNFFSLDNPLLFLLKLGRKLKSIIRRIDGITEEMRKFNFNEYNQAPQRTRPPTYSFVVESEVVGRVADRDEIVQSLIDDGCFDKNVHVFSIVGMGGLGKTTLAQLVYNDSRVERCFEPRIWVCVSDDFDCVKLARAIIESATGEQCDLRNLELLQRKLRQVLERKRYLLVLDDVWNEDKETWDKFRVLLTCGQNGSRVVITTRNENCSSVMNAHVTHRLRCLSEDNSWVLFEQLAFERGVQQHQNMVMIGKKIVGKCGGLPLAIKALGGLMRSKNEESEWQSVLDSEIWNLRPIRDGILPALWLSYVDMPYHLKKCFSFCALFPKDYEIGKELLIELWMAHGFIPSKEGMDLEVKGNEIFNELVWRSFLQDVKPAAEYSWAFHLELVTRYTGYVGATTCKIHDLMHDLALCIVGDEIITGDERLGLGESVESMNIPKGTRHLLWSSHRVKLSNCQSIRTVTMKTKVSDLIKLRTLRALSMKSWSAQLGSIVNLQLLRYLDLSGCEALRKLHETICMLVNLQTLKLYNCNKLIELPKRTRYMSSLRHLDIERCSSLRSMPPGLGQLKCLKTLTMYIVGSYAENKSLQELKHLNLRGRLELRDLHMVKNASDAKEANMWSKQNIKSLTLRWGKPGLEHQAVLEALEPHFGIKSLTVECYAGIQFPLWMGDLQNLVEITLHNCQECQQFPPLEQLPFLAILIIFEMHGIKHIINSTSNNTRKVFPALKELVLCKMRNLEGWCVEEGKEAFSSFFPCLISKRITDCPKLTTKPSYCEARDSPPISKKKGFFKNLKSLETLEISGNCGDLLLFLEDEEETMGISSSLLEIKIDNWNSFSPSLGSWKLPSLKTLSIWFCDMSWSPEEMSRGLKSLESLSIYKCHNLIWNGASSQGFSALTSLQKLLVHSCNNLISLAKCPTLLQQLQVINCNNLISLPKCPTSLQVLRVEYCRSIEYLPQGLTSLNSLTIRDCPLLKSFPDDLQQRLPALESLEIVGCSELIRPYLQGGELRHLVSHMQGKQLILS</sequence>
<feature type="domain" description="NB-ARC" evidence="7">
    <location>
        <begin position="189"/>
        <end position="344"/>
    </location>
</feature>
<dbReference type="GO" id="GO:0009626">
    <property type="term" value="P:plant-type hypersensitive response"/>
    <property type="evidence" value="ECO:0007669"/>
    <property type="project" value="UniProtKB-ARBA"/>
</dbReference>
<dbReference type="InterPro" id="IPR032675">
    <property type="entry name" value="LRR_dom_sf"/>
</dbReference>
<dbReference type="GO" id="GO:0002758">
    <property type="term" value="P:innate immune response-activating signaling pathway"/>
    <property type="evidence" value="ECO:0007669"/>
    <property type="project" value="UniProtKB-ARBA"/>
</dbReference>
<dbReference type="OrthoDB" id="600820at2759"/>
<feature type="domain" description="R13L1/DRL21-like LRR repeat region" evidence="11">
    <location>
        <begin position="691"/>
        <end position="809"/>
    </location>
</feature>
<dbReference type="Pfam" id="PF00931">
    <property type="entry name" value="NB-ARC"/>
    <property type="match status" value="1"/>
</dbReference>
<dbReference type="PRINTS" id="PR00364">
    <property type="entry name" value="DISEASERSIST"/>
</dbReference>
<keyword evidence="2" id="KW-0433">Leucine-rich repeat</keyword>
<feature type="domain" description="Disease resistance N-terminal" evidence="8">
    <location>
        <begin position="22"/>
        <end position="96"/>
    </location>
</feature>
<evidence type="ECO:0000259" key="10">
    <source>
        <dbReference type="Pfam" id="PF25013"/>
    </source>
</evidence>
<evidence type="ECO:0000313" key="13">
    <source>
        <dbReference type="Proteomes" id="UP001085076"/>
    </source>
</evidence>
<evidence type="ECO:0000259" key="11">
    <source>
        <dbReference type="Pfam" id="PF25019"/>
    </source>
</evidence>
<dbReference type="InterPro" id="IPR002182">
    <property type="entry name" value="NB-ARC"/>
</dbReference>
<dbReference type="Pfam" id="PF23559">
    <property type="entry name" value="WHD_DRP"/>
    <property type="match status" value="1"/>
</dbReference>
<dbReference type="SUPFAM" id="SSF52540">
    <property type="entry name" value="P-loop containing nucleoside triphosphate hydrolases"/>
    <property type="match status" value="1"/>
</dbReference>
<protein>
    <recommendedName>
        <fullName evidence="14">Disease resistance protein RGA3</fullName>
    </recommendedName>
</protein>
<keyword evidence="6" id="KW-0067">ATP-binding</keyword>
<evidence type="ECO:0000259" key="9">
    <source>
        <dbReference type="Pfam" id="PF23559"/>
    </source>
</evidence>
<dbReference type="SUPFAM" id="SSF52058">
    <property type="entry name" value="L domain-like"/>
    <property type="match status" value="2"/>
</dbReference>
<evidence type="ECO:0000256" key="3">
    <source>
        <dbReference type="ARBA" id="ARBA00022737"/>
    </source>
</evidence>
<dbReference type="Gene3D" id="1.10.8.430">
    <property type="entry name" value="Helical domain of apoptotic protease-activating factors"/>
    <property type="match status" value="1"/>
</dbReference>
<evidence type="ECO:0000256" key="1">
    <source>
        <dbReference type="ARBA" id="ARBA00008894"/>
    </source>
</evidence>
<dbReference type="Gene3D" id="1.20.5.4130">
    <property type="match status" value="1"/>
</dbReference>
<evidence type="ECO:0000259" key="7">
    <source>
        <dbReference type="Pfam" id="PF00931"/>
    </source>
</evidence>
<comment type="caution">
    <text evidence="12">The sequence shown here is derived from an EMBL/GenBank/DDBJ whole genome shotgun (WGS) entry which is preliminary data.</text>
</comment>
<comment type="similarity">
    <text evidence="1">Belongs to the disease resistance NB-LRR family.</text>
</comment>
<dbReference type="Gene3D" id="3.40.50.300">
    <property type="entry name" value="P-loop containing nucleotide triphosphate hydrolases"/>
    <property type="match status" value="1"/>
</dbReference>
<dbReference type="InterPro" id="IPR027417">
    <property type="entry name" value="P-loop_NTPase"/>
</dbReference>
<keyword evidence="4" id="KW-0547">Nucleotide-binding</keyword>
<dbReference type="GO" id="GO:0043531">
    <property type="term" value="F:ADP binding"/>
    <property type="evidence" value="ECO:0007669"/>
    <property type="project" value="InterPro"/>
</dbReference>
<evidence type="ECO:0000313" key="12">
    <source>
        <dbReference type="EMBL" id="KAJ0973374.1"/>
    </source>
</evidence>
<keyword evidence="5" id="KW-0611">Plant defense</keyword>
<dbReference type="FunFam" id="1.10.10.10:FF:000322">
    <property type="entry name" value="Probable disease resistance protein At1g63360"/>
    <property type="match status" value="1"/>
</dbReference>
<dbReference type="InterPro" id="IPR042197">
    <property type="entry name" value="Apaf_helical"/>
</dbReference>
<dbReference type="PANTHER" id="PTHR36766:SF40">
    <property type="entry name" value="DISEASE RESISTANCE PROTEIN RGA3"/>
    <property type="match status" value="1"/>
</dbReference>
<accession>A0A9D5CI49</accession>
<evidence type="ECO:0008006" key="14">
    <source>
        <dbReference type="Google" id="ProtNLM"/>
    </source>
</evidence>
<reference evidence="12" key="2">
    <citation type="journal article" date="2022" name="Hortic Res">
        <title>The genome of Dioscorea zingiberensis sheds light on the biosynthesis, origin and evolution of the medicinally important diosgenin saponins.</title>
        <authorList>
            <person name="Li Y."/>
            <person name="Tan C."/>
            <person name="Li Z."/>
            <person name="Guo J."/>
            <person name="Li S."/>
            <person name="Chen X."/>
            <person name="Wang C."/>
            <person name="Dai X."/>
            <person name="Yang H."/>
            <person name="Song W."/>
            <person name="Hou L."/>
            <person name="Xu J."/>
            <person name="Tong Z."/>
            <person name="Xu A."/>
            <person name="Yuan X."/>
            <person name="Wang W."/>
            <person name="Yang Q."/>
            <person name="Chen L."/>
            <person name="Sun Z."/>
            <person name="Wang K."/>
            <person name="Pan B."/>
            <person name="Chen J."/>
            <person name="Bao Y."/>
            <person name="Liu F."/>
            <person name="Qi X."/>
            <person name="Gang D.R."/>
            <person name="Wen J."/>
            <person name="Li J."/>
        </authorList>
    </citation>
    <scope>NUCLEOTIDE SEQUENCE</scope>
    <source>
        <strain evidence="12">Dzin_1.0</strain>
    </source>
</reference>
<feature type="domain" description="Zer-1-like leucine-rich repeats region" evidence="10">
    <location>
        <begin position="598"/>
        <end position="660"/>
    </location>
</feature>
<dbReference type="Pfam" id="PF25013">
    <property type="entry name" value="LRR_Zer-1"/>
    <property type="match status" value="1"/>
</dbReference>
<gene>
    <name evidence="12" type="ORF">J5N97_021333</name>
</gene>
<dbReference type="InterPro" id="IPR058922">
    <property type="entry name" value="WHD_DRP"/>
</dbReference>
<feature type="domain" description="Disease resistance protein winged helix" evidence="9">
    <location>
        <begin position="428"/>
        <end position="515"/>
    </location>
</feature>
<dbReference type="InterPro" id="IPR036388">
    <property type="entry name" value="WH-like_DNA-bd_sf"/>
</dbReference>
<evidence type="ECO:0000259" key="8">
    <source>
        <dbReference type="Pfam" id="PF18052"/>
    </source>
</evidence>
<proteinExistence type="inferred from homology"/>
<dbReference type="Pfam" id="PF25019">
    <property type="entry name" value="LRR_R13L1-DRL21"/>
    <property type="match status" value="1"/>
</dbReference>
<reference evidence="12" key="1">
    <citation type="submission" date="2021-03" db="EMBL/GenBank/DDBJ databases">
        <authorList>
            <person name="Li Z."/>
            <person name="Yang C."/>
        </authorList>
    </citation>
    <scope>NUCLEOTIDE SEQUENCE</scope>
    <source>
        <strain evidence="12">Dzin_1.0</strain>
        <tissue evidence="12">Leaf</tissue>
    </source>
</reference>
<dbReference type="GO" id="GO:0042742">
    <property type="term" value="P:defense response to bacterium"/>
    <property type="evidence" value="ECO:0007669"/>
    <property type="project" value="UniProtKB-ARBA"/>
</dbReference>
<dbReference type="GO" id="GO:0005524">
    <property type="term" value="F:ATP binding"/>
    <property type="evidence" value="ECO:0007669"/>
    <property type="project" value="UniProtKB-KW"/>
</dbReference>
<evidence type="ECO:0000256" key="4">
    <source>
        <dbReference type="ARBA" id="ARBA00022741"/>
    </source>
</evidence>
<dbReference type="Proteomes" id="UP001085076">
    <property type="component" value="Miscellaneous, Linkage group lg05"/>
</dbReference>
<dbReference type="FunFam" id="3.40.50.300:FF:001091">
    <property type="entry name" value="Probable disease resistance protein At1g61300"/>
    <property type="match status" value="1"/>
</dbReference>
<keyword evidence="3" id="KW-0677">Repeat</keyword>
<dbReference type="FunFam" id="1.10.8.430:FF:000003">
    <property type="entry name" value="Probable disease resistance protein At5g66910"/>
    <property type="match status" value="1"/>
</dbReference>
<name>A0A9D5CI49_9LILI</name>
<evidence type="ECO:0000256" key="5">
    <source>
        <dbReference type="ARBA" id="ARBA00022821"/>
    </source>
</evidence>
<dbReference type="EMBL" id="JAGGNH010000005">
    <property type="protein sequence ID" value="KAJ0973374.1"/>
    <property type="molecule type" value="Genomic_DNA"/>
</dbReference>
<dbReference type="CDD" id="cd14798">
    <property type="entry name" value="RX-CC_like"/>
    <property type="match status" value="1"/>
</dbReference>